<evidence type="ECO:0000256" key="2">
    <source>
        <dbReference type="ARBA" id="ARBA00023242"/>
    </source>
</evidence>
<dbReference type="SMART" id="SM00298">
    <property type="entry name" value="CHROMO"/>
    <property type="match status" value="1"/>
</dbReference>
<feature type="non-terminal residue" evidence="3">
    <location>
        <position position="1"/>
    </location>
</feature>
<dbReference type="SUPFAM" id="SSF54160">
    <property type="entry name" value="Chromo domain-like"/>
    <property type="match status" value="1"/>
</dbReference>
<organism evidence="3 4">
    <name type="scientific">Paramuricea clavata</name>
    <name type="common">Red gorgonian</name>
    <name type="synonym">Violescent sea-whip</name>
    <dbReference type="NCBI Taxonomy" id="317549"/>
    <lineage>
        <taxon>Eukaryota</taxon>
        <taxon>Metazoa</taxon>
        <taxon>Cnidaria</taxon>
        <taxon>Anthozoa</taxon>
        <taxon>Octocorallia</taxon>
        <taxon>Malacalcyonacea</taxon>
        <taxon>Plexauridae</taxon>
        <taxon>Paramuricea</taxon>
    </lineage>
</organism>
<reference evidence="3" key="1">
    <citation type="submission" date="2020-04" db="EMBL/GenBank/DDBJ databases">
        <authorList>
            <person name="Alioto T."/>
            <person name="Alioto T."/>
            <person name="Gomez Garrido J."/>
        </authorList>
    </citation>
    <scope>NUCLEOTIDE SEQUENCE</scope>
    <source>
        <strain evidence="3">A484AB</strain>
    </source>
</reference>
<dbReference type="Gene3D" id="2.40.50.40">
    <property type="match status" value="1"/>
</dbReference>
<dbReference type="OrthoDB" id="5977252at2759"/>
<keyword evidence="2" id="KW-0539">Nucleus</keyword>
<evidence type="ECO:0000313" key="3">
    <source>
        <dbReference type="EMBL" id="CAB4009621.1"/>
    </source>
</evidence>
<dbReference type="InterPro" id="IPR016197">
    <property type="entry name" value="Chromo-like_dom_sf"/>
</dbReference>
<evidence type="ECO:0000256" key="1">
    <source>
        <dbReference type="ARBA" id="ARBA00004123"/>
    </source>
</evidence>
<dbReference type="EMBL" id="CACRXK020006517">
    <property type="protein sequence ID" value="CAB4009621.1"/>
    <property type="molecule type" value="Genomic_DNA"/>
</dbReference>
<evidence type="ECO:0000313" key="4">
    <source>
        <dbReference type="Proteomes" id="UP001152795"/>
    </source>
</evidence>
<accession>A0A7D9EGP3</accession>
<dbReference type="CDD" id="cd00024">
    <property type="entry name" value="CD_CSD"/>
    <property type="match status" value="1"/>
</dbReference>
<proteinExistence type="predicted"/>
<dbReference type="InterPro" id="IPR023779">
    <property type="entry name" value="Chromodomain_CS"/>
</dbReference>
<protein>
    <submittedName>
        <fullName evidence="3">Uncharacterized protein</fullName>
    </submittedName>
</protein>
<dbReference type="AlphaFoldDB" id="A0A7D9EGP3"/>
<comment type="caution">
    <text evidence="3">The sequence shown here is derived from an EMBL/GenBank/DDBJ whole genome shotgun (WGS) entry which is preliminary data.</text>
</comment>
<dbReference type="Proteomes" id="UP001152795">
    <property type="component" value="Unassembled WGS sequence"/>
</dbReference>
<name>A0A7D9EGP3_PARCT</name>
<dbReference type="InterPro" id="IPR023780">
    <property type="entry name" value="Chromo_domain"/>
</dbReference>
<gene>
    <name evidence="3" type="ORF">PACLA_8A034704</name>
</gene>
<dbReference type="PROSITE" id="PS50013">
    <property type="entry name" value="CHROMO_2"/>
    <property type="match status" value="1"/>
</dbReference>
<dbReference type="PROSITE" id="PS00598">
    <property type="entry name" value="CHROMO_1"/>
    <property type="match status" value="1"/>
</dbReference>
<dbReference type="InterPro" id="IPR000953">
    <property type="entry name" value="Chromo/chromo_shadow_dom"/>
</dbReference>
<sequence>MAMRKRPAVNYRELNNFLSVILYNTTPKAKRATLPSTYKVERIISKRKVKNDHEYLIKWDGWPLECCSWEPSLHLSEDLLRGYERPPKPDSQKLHEASWQLYQGVLTSLKSKSTSPVCIPMQHDIWRYVTNGK</sequence>
<dbReference type="GO" id="GO:0005634">
    <property type="term" value="C:nucleus"/>
    <property type="evidence" value="ECO:0007669"/>
    <property type="project" value="UniProtKB-SubCell"/>
</dbReference>
<comment type="subcellular location">
    <subcellularLocation>
        <location evidence="1">Nucleus</location>
    </subcellularLocation>
</comment>
<keyword evidence="4" id="KW-1185">Reference proteome</keyword>
<dbReference type="Pfam" id="PF00385">
    <property type="entry name" value="Chromo"/>
    <property type="match status" value="1"/>
</dbReference>